<keyword evidence="2" id="KW-0689">Ribosomal protein</keyword>
<keyword evidence="7" id="KW-1185">Reference proteome</keyword>
<keyword evidence="3" id="KW-0687">Ribonucleoprotein</keyword>
<evidence type="ECO:0000313" key="6">
    <source>
        <dbReference type="EMBL" id="CAI5778746.1"/>
    </source>
</evidence>
<reference evidence="6" key="1">
    <citation type="submission" date="2022-12" db="EMBL/GenBank/DDBJ databases">
        <authorList>
            <person name="Alioto T."/>
            <person name="Alioto T."/>
            <person name="Gomez Garrido J."/>
        </authorList>
    </citation>
    <scope>NUCLEOTIDE SEQUENCE</scope>
</reference>
<feature type="region of interest" description="Disordered" evidence="4">
    <location>
        <begin position="103"/>
        <end position="145"/>
    </location>
</feature>
<dbReference type="GO" id="GO:0003735">
    <property type="term" value="F:structural constituent of ribosome"/>
    <property type="evidence" value="ECO:0007669"/>
    <property type="project" value="TreeGrafter"/>
</dbReference>
<feature type="region of interest" description="Disordered" evidence="4">
    <location>
        <begin position="160"/>
        <end position="220"/>
    </location>
</feature>
<organism evidence="6 7">
    <name type="scientific">Podarcis lilfordi</name>
    <name type="common">Lilford's wall lizard</name>
    <dbReference type="NCBI Taxonomy" id="74358"/>
    <lineage>
        <taxon>Eukaryota</taxon>
        <taxon>Metazoa</taxon>
        <taxon>Chordata</taxon>
        <taxon>Craniata</taxon>
        <taxon>Vertebrata</taxon>
        <taxon>Euteleostomi</taxon>
        <taxon>Lepidosauria</taxon>
        <taxon>Squamata</taxon>
        <taxon>Bifurcata</taxon>
        <taxon>Unidentata</taxon>
        <taxon>Episquamata</taxon>
        <taxon>Laterata</taxon>
        <taxon>Lacertibaenia</taxon>
        <taxon>Lacertidae</taxon>
        <taxon>Podarcis</taxon>
    </lineage>
</organism>
<feature type="domain" description="Plectin/eS10 N-terminal" evidence="5">
    <location>
        <begin position="7"/>
        <end position="99"/>
    </location>
</feature>
<dbReference type="InterPro" id="IPR005326">
    <property type="entry name" value="Plectin_eS10_N"/>
</dbReference>
<proteinExistence type="inferred from homology"/>
<dbReference type="Pfam" id="PF03501">
    <property type="entry name" value="S10_plectin"/>
    <property type="match status" value="1"/>
</dbReference>
<evidence type="ECO:0000313" key="7">
    <source>
        <dbReference type="Proteomes" id="UP001178461"/>
    </source>
</evidence>
<evidence type="ECO:0000256" key="2">
    <source>
        <dbReference type="ARBA" id="ARBA00022980"/>
    </source>
</evidence>
<dbReference type="PANTHER" id="PTHR12146:SF25">
    <property type="entry name" value="PLECTIN_ES10 N-TERMINAL DOMAIN-CONTAINING PROTEIN"/>
    <property type="match status" value="1"/>
</dbReference>
<dbReference type="InterPro" id="IPR037447">
    <property type="entry name" value="Ribosomal_eS10"/>
</dbReference>
<gene>
    <name evidence="6" type="ORF">PODLI_1B035612</name>
</gene>
<evidence type="ECO:0000256" key="4">
    <source>
        <dbReference type="SAM" id="MobiDB-lite"/>
    </source>
</evidence>
<dbReference type="GO" id="GO:0003723">
    <property type="term" value="F:RNA binding"/>
    <property type="evidence" value="ECO:0007669"/>
    <property type="project" value="TreeGrafter"/>
</dbReference>
<dbReference type="PANTHER" id="PTHR12146">
    <property type="entry name" value="40S RIBOSOMAL PROTEIN S10"/>
    <property type="match status" value="1"/>
</dbReference>
<feature type="compositionally biased region" description="Gly residues" evidence="4">
    <location>
        <begin position="211"/>
        <end position="220"/>
    </location>
</feature>
<accession>A0AA35KI49</accession>
<sequence>MVAGMLMPLEQLRSIYELLFRDGVMVAQKDRRPHSYHPQLPGITHLQVQRAMGSLHARGLVRESFAWRHCYWYLTDEGIAHLRQYLRLPPEIVPATLQRVRRPVAMARPAPRPRPPRTQTVPGPLACPPKPQEASRQEYRRKEEPAGHVELVAARAVPQVASAAPPAEGQSEAPALPMDPAAGEEPRKKRRRGRRRKGGKSDEGILAVGMRGKGAAGALA</sequence>
<evidence type="ECO:0000259" key="5">
    <source>
        <dbReference type="Pfam" id="PF03501"/>
    </source>
</evidence>
<dbReference type="AlphaFoldDB" id="A0AA35KI49"/>
<feature type="compositionally biased region" description="Basic residues" evidence="4">
    <location>
        <begin position="188"/>
        <end position="198"/>
    </location>
</feature>
<dbReference type="Gene3D" id="1.10.10.10">
    <property type="entry name" value="Winged helix-like DNA-binding domain superfamily/Winged helix DNA-binding domain"/>
    <property type="match status" value="1"/>
</dbReference>
<dbReference type="EMBL" id="OX395132">
    <property type="protein sequence ID" value="CAI5778746.1"/>
    <property type="molecule type" value="Genomic_DNA"/>
</dbReference>
<evidence type="ECO:0000256" key="3">
    <source>
        <dbReference type="ARBA" id="ARBA00023274"/>
    </source>
</evidence>
<dbReference type="Proteomes" id="UP001178461">
    <property type="component" value="Chromosome 7"/>
</dbReference>
<protein>
    <recommendedName>
        <fullName evidence="5">Plectin/eS10 N-terminal domain-containing protein</fullName>
    </recommendedName>
</protein>
<dbReference type="GO" id="GO:0022627">
    <property type="term" value="C:cytosolic small ribosomal subunit"/>
    <property type="evidence" value="ECO:0007669"/>
    <property type="project" value="TreeGrafter"/>
</dbReference>
<feature type="compositionally biased region" description="Basic and acidic residues" evidence="4">
    <location>
        <begin position="133"/>
        <end position="145"/>
    </location>
</feature>
<dbReference type="FunFam" id="1.10.10.10:FF:000388">
    <property type="entry name" value="plectin isoform X1"/>
    <property type="match status" value="1"/>
</dbReference>
<comment type="similarity">
    <text evidence="1">Belongs to the eukaryotic ribosomal protein eS10 family.</text>
</comment>
<name>A0AA35KI49_9SAUR</name>
<evidence type="ECO:0000256" key="1">
    <source>
        <dbReference type="ARBA" id="ARBA00007278"/>
    </source>
</evidence>
<dbReference type="InterPro" id="IPR036388">
    <property type="entry name" value="WH-like_DNA-bd_sf"/>
</dbReference>